<name>A1WI28_VEREI</name>
<evidence type="ECO:0000313" key="1">
    <source>
        <dbReference type="EMBL" id="ABM57285.1"/>
    </source>
</evidence>
<accession>A1WI28</accession>
<reference evidence="2" key="1">
    <citation type="submission" date="2006-12" db="EMBL/GenBank/DDBJ databases">
        <title>Complete sequence of chromosome 1 of Verminephrobacter eiseniae EF01-2.</title>
        <authorList>
            <person name="Copeland A."/>
            <person name="Lucas S."/>
            <person name="Lapidus A."/>
            <person name="Barry K."/>
            <person name="Detter J.C."/>
            <person name="Glavina del Rio T."/>
            <person name="Dalin E."/>
            <person name="Tice H."/>
            <person name="Pitluck S."/>
            <person name="Chertkov O."/>
            <person name="Brettin T."/>
            <person name="Bruce D."/>
            <person name="Han C."/>
            <person name="Tapia R."/>
            <person name="Gilna P."/>
            <person name="Schmutz J."/>
            <person name="Larimer F."/>
            <person name="Land M."/>
            <person name="Hauser L."/>
            <person name="Kyrpides N."/>
            <person name="Kim E."/>
            <person name="Stahl D."/>
            <person name="Richardson P."/>
        </authorList>
    </citation>
    <scope>NUCLEOTIDE SEQUENCE [LARGE SCALE GENOMIC DNA]</scope>
    <source>
        <strain evidence="2">EF01-2</strain>
    </source>
</reference>
<keyword evidence="2" id="KW-1185">Reference proteome</keyword>
<dbReference type="KEGG" id="vei:Veis_1525"/>
<proteinExistence type="predicted"/>
<organism evidence="1 2">
    <name type="scientific">Verminephrobacter eiseniae (strain EF01-2)</name>
    <dbReference type="NCBI Taxonomy" id="391735"/>
    <lineage>
        <taxon>Bacteria</taxon>
        <taxon>Pseudomonadati</taxon>
        <taxon>Pseudomonadota</taxon>
        <taxon>Betaproteobacteria</taxon>
        <taxon>Burkholderiales</taxon>
        <taxon>Comamonadaceae</taxon>
        <taxon>Verminephrobacter</taxon>
    </lineage>
</organism>
<dbReference type="eggNOG" id="COG1960">
    <property type="taxonomic scope" value="Bacteria"/>
</dbReference>
<gene>
    <name evidence="1" type="ordered locus">Veis_1525</name>
</gene>
<dbReference type="EMBL" id="CP000542">
    <property type="protein sequence ID" value="ABM57285.1"/>
    <property type="molecule type" value="Genomic_DNA"/>
</dbReference>
<evidence type="ECO:0000313" key="2">
    <source>
        <dbReference type="Proteomes" id="UP000000374"/>
    </source>
</evidence>
<dbReference type="AlphaFoldDB" id="A1WI28"/>
<sequence>MAKRLIGFWPSVVVSTAAKTCQSCRCSVCGGVTFLTTGNEFRGQQYSVGAAHRYCHDERSGGVTGNDSIGRGQRRCSLVSRHRSSVGLRWPSKRIAALHRLPIRSVLASDAPCAALRWLRAAYDI</sequence>
<protein>
    <submittedName>
        <fullName evidence="1">Uncharacterized protein</fullName>
    </submittedName>
</protein>
<dbReference type="HOGENOM" id="CLU_1991711_0_0_4"/>
<dbReference type="Proteomes" id="UP000000374">
    <property type="component" value="Chromosome"/>
</dbReference>